<sequence length="323" mass="34305">MKAAQIAAFGGPEQLKLVSNAPVPAINDHQILIRVKAAGVNPVDTYIRQGAYSGNFKLPLILGSDAAGVVEKVGEKVESLKPGDRVFTARSKLAGSYAEFAVAEENAAWLLPEQLTFSQGAAIGIPYFTAYRILFQKMHAKAGETVLVHGASGACGIATVQIARAFGLTVLGTAGSDEGIAAIKAAGVHHAFNHRTEHYKEDIKNVVGAKGVNLIVEMLANVNLQTDIELVAQNGRIGIIGCRGRIEINPVMLMGKEASVVGVLLSVASDEDMNEMGHVFKAGIENGWLRPVVYREYPLEKASEAHKELIATTSAQGKIVLTI</sequence>
<evidence type="ECO:0000256" key="1">
    <source>
        <dbReference type="ARBA" id="ARBA00004496"/>
    </source>
</evidence>
<dbReference type="WBParaSite" id="PSAMB.scaffold2107size25344.g16380.t1">
    <property type="protein sequence ID" value="PSAMB.scaffold2107size25344.g16380.t1"/>
    <property type="gene ID" value="PSAMB.scaffold2107size25344.g16380"/>
</dbReference>
<keyword evidence="6" id="KW-0007">Acetylation</keyword>
<keyword evidence="5" id="KW-0694">RNA-binding</keyword>
<evidence type="ECO:0000256" key="3">
    <source>
        <dbReference type="ARBA" id="ARBA00022490"/>
    </source>
</evidence>
<dbReference type="FunFam" id="3.40.50.720:FF:000244">
    <property type="entry name" value="quinone oxidoreductase"/>
    <property type="match status" value="1"/>
</dbReference>
<keyword evidence="3" id="KW-0963">Cytoplasm</keyword>
<dbReference type="PANTHER" id="PTHR44154:SF1">
    <property type="entry name" value="QUINONE OXIDOREDUCTASE"/>
    <property type="match status" value="1"/>
</dbReference>
<dbReference type="GO" id="GO:0070402">
    <property type="term" value="F:NADPH binding"/>
    <property type="evidence" value="ECO:0007669"/>
    <property type="project" value="TreeGrafter"/>
</dbReference>
<dbReference type="GO" id="GO:0003960">
    <property type="term" value="F:quinone reductase (NADPH) activity"/>
    <property type="evidence" value="ECO:0007669"/>
    <property type="project" value="TreeGrafter"/>
</dbReference>
<dbReference type="InterPro" id="IPR011032">
    <property type="entry name" value="GroES-like_sf"/>
</dbReference>
<keyword evidence="4" id="KW-0521">NADP</keyword>
<dbReference type="PANTHER" id="PTHR44154">
    <property type="entry name" value="QUINONE OXIDOREDUCTASE"/>
    <property type="match status" value="1"/>
</dbReference>
<evidence type="ECO:0000313" key="9">
    <source>
        <dbReference type="WBParaSite" id="PSAMB.scaffold2107size25344.g16380.t1"/>
    </source>
</evidence>
<accession>A0A914VJD9</accession>
<dbReference type="AlphaFoldDB" id="A0A914VJD9"/>
<dbReference type="CDD" id="cd08253">
    <property type="entry name" value="zeta_crystallin"/>
    <property type="match status" value="1"/>
</dbReference>
<evidence type="ECO:0000256" key="5">
    <source>
        <dbReference type="ARBA" id="ARBA00022884"/>
    </source>
</evidence>
<dbReference type="GO" id="GO:0003730">
    <property type="term" value="F:mRNA 3'-UTR binding"/>
    <property type="evidence" value="ECO:0007669"/>
    <property type="project" value="TreeGrafter"/>
</dbReference>
<dbReference type="Proteomes" id="UP000887566">
    <property type="component" value="Unplaced"/>
</dbReference>
<dbReference type="Gene3D" id="3.90.180.10">
    <property type="entry name" value="Medium-chain alcohol dehydrogenases, catalytic domain"/>
    <property type="match status" value="1"/>
</dbReference>
<dbReference type="Pfam" id="PF08240">
    <property type="entry name" value="ADH_N"/>
    <property type="match status" value="1"/>
</dbReference>
<dbReference type="InterPro" id="IPR013149">
    <property type="entry name" value="ADH-like_C"/>
</dbReference>
<organism evidence="8 9">
    <name type="scientific">Plectus sambesii</name>
    <dbReference type="NCBI Taxonomy" id="2011161"/>
    <lineage>
        <taxon>Eukaryota</taxon>
        <taxon>Metazoa</taxon>
        <taxon>Ecdysozoa</taxon>
        <taxon>Nematoda</taxon>
        <taxon>Chromadorea</taxon>
        <taxon>Plectida</taxon>
        <taxon>Plectina</taxon>
        <taxon>Plectoidea</taxon>
        <taxon>Plectidae</taxon>
        <taxon>Plectus</taxon>
    </lineage>
</organism>
<dbReference type="Pfam" id="PF00107">
    <property type="entry name" value="ADH_zinc_N"/>
    <property type="match status" value="1"/>
</dbReference>
<dbReference type="InterPro" id="IPR036291">
    <property type="entry name" value="NAD(P)-bd_dom_sf"/>
</dbReference>
<evidence type="ECO:0000256" key="4">
    <source>
        <dbReference type="ARBA" id="ARBA00022857"/>
    </source>
</evidence>
<comment type="similarity">
    <text evidence="2">Belongs to the zinc-containing alcohol dehydrogenase family. Quinone oxidoreductase subfamily.</text>
</comment>
<evidence type="ECO:0000259" key="7">
    <source>
        <dbReference type="SMART" id="SM00829"/>
    </source>
</evidence>
<dbReference type="InterPro" id="IPR013154">
    <property type="entry name" value="ADH-like_N"/>
</dbReference>
<dbReference type="SMART" id="SM00829">
    <property type="entry name" value="PKS_ER"/>
    <property type="match status" value="1"/>
</dbReference>
<keyword evidence="8" id="KW-1185">Reference proteome</keyword>
<dbReference type="InterPro" id="IPR020843">
    <property type="entry name" value="ER"/>
</dbReference>
<evidence type="ECO:0000256" key="2">
    <source>
        <dbReference type="ARBA" id="ARBA00010371"/>
    </source>
</evidence>
<reference evidence="9" key="1">
    <citation type="submission" date="2022-11" db="UniProtKB">
        <authorList>
            <consortium name="WormBaseParasite"/>
        </authorList>
    </citation>
    <scope>IDENTIFICATION</scope>
</reference>
<dbReference type="SUPFAM" id="SSF50129">
    <property type="entry name" value="GroES-like"/>
    <property type="match status" value="1"/>
</dbReference>
<dbReference type="FunFam" id="3.90.180.10:FF:000016">
    <property type="entry name" value="Quinone oxidoreductase"/>
    <property type="match status" value="1"/>
</dbReference>
<protein>
    <submittedName>
        <fullName evidence="9">Enoyl reductase (ER) domain-containing protein</fullName>
    </submittedName>
</protein>
<feature type="domain" description="Enoyl reductase (ER)" evidence="7">
    <location>
        <begin position="10"/>
        <end position="321"/>
    </location>
</feature>
<name>A0A914VJD9_9BILA</name>
<evidence type="ECO:0000256" key="6">
    <source>
        <dbReference type="ARBA" id="ARBA00022990"/>
    </source>
</evidence>
<comment type="subcellular location">
    <subcellularLocation>
        <location evidence="1">Cytoplasm</location>
    </subcellularLocation>
</comment>
<dbReference type="SUPFAM" id="SSF51735">
    <property type="entry name" value="NAD(P)-binding Rossmann-fold domains"/>
    <property type="match status" value="1"/>
</dbReference>
<dbReference type="GO" id="GO:0005829">
    <property type="term" value="C:cytosol"/>
    <property type="evidence" value="ECO:0007669"/>
    <property type="project" value="TreeGrafter"/>
</dbReference>
<evidence type="ECO:0000313" key="8">
    <source>
        <dbReference type="Proteomes" id="UP000887566"/>
    </source>
</evidence>
<proteinExistence type="inferred from homology"/>
<dbReference type="Gene3D" id="3.40.50.720">
    <property type="entry name" value="NAD(P)-binding Rossmann-like Domain"/>
    <property type="match status" value="1"/>
</dbReference>
<dbReference type="InterPro" id="IPR051603">
    <property type="entry name" value="Zinc-ADH_QOR/CCCR"/>
</dbReference>